<feature type="domain" description="Circularly permuted ATP-grasp type 2" evidence="1">
    <location>
        <begin position="97"/>
        <end position="472"/>
    </location>
</feature>
<name>A0A8J2BMG9_9BACT</name>
<organism evidence="2 3">
    <name type="scientific">Candidatus Methylacidithermus pantelleriae</name>
    <dbReference type="NCBI Taxonomy" id="2744239"/>
    <lineage>
        <taxon>Bacteria</taxon>
        <taxon>Pseudomonadati</taxon>
        <taxon>Verrucomicrobiota</taxon>
        <taxon>Methylacidiphilae</taxon>
        <taxon>Methylacidiphilales</taxon>
        <taxon>Methylacidiphilaceae</taxon>
        <taxon>Candidatus Methylacidithermus</taxon>
    </lineage>
</organism>
<comment type="caution">
    <text evidence="2">The sequence shown here is derived from an EMBL/GenBank/DDBJ whole genome shotgun (WGS) entry which is preliminary data.</text>
</comment>
<dbReference type="GO" id="GO:0004357">
    <property type="term" value="F:glutamate-cysteine ligase activity"/>
    <property type="evidence" value="ECO:0007669"/>
    <property type="project" value="UniProtKB-EC"/>
</dbReference>
<gene>
    <name evidence="2" type="ORF">MPNT_120015</name>
</gene>
<accession>A0A8J2BMG9</accession>
<dbReference type="PANTHER" id="PTHR34595:SF7">
    <property type="entry name" value="SLL1039 PROTEIN"/>
    <property type="match status" value="1"/>
</dbReference>
<evidence type="ECO:0000313" key="3">
    <source>
        <dbReference type="Proteomes" id="UP000663859"/>
    </source>
</evidence>
<dbReference type="AlphaFoldDB" id="A0A8J2BMG9"/>
<dbReference type="PANTHER" id="PTHR34595">
    <property type="entry name" value="BLR5612 PROTEIN"/>
    <property type="match status" value="1"/>
</dbReference>
<dbReference type="EC" id="6.3.-.-" evidence="2"/>
<dbReference type="PIRSF" id="PIRSF005522">
    <property type="entry name" value="UCP005522"/>
    <property type="match status" value="1"/>
</dbReference>
<dbReference type="Gene3D" id="3.30.1490.270">
    <property type="match status" value="1"/>
</dbReference>
<keyword evidence="3" id="KW-1185">Reference proteome</keyword>
<sequence length="496" mass="55864">MEAAFPKPLLRPEPRLLVSNLLGNYRPEKGWDECFDSSGEVRPPYRELLRRIGAGGPALLRRAELCLQQFLKDEGVTFAVPMSQEGQERIFPLDLLPRILTREEWGWIERGLQQRMTALNLFLADIYGQAQIIRDGVLPEWLVQSSLEYRLQMREISPPKRVYVAVLGSDLIRDQDGRWLVLEDNLRVPSGASYMLANRAALKRALPEVMAAYNPQPVEQYPQLLWQTLAELAPPGVTDPQIAVFTPGPANSAYFEHAWLARTMGVPLVEGQDLEVTGGTLWIRSFGAKRPVHVLYRRVNDEFLDPRAFRADSLLGVPGLFELYRCGKVNLLNAIGTGVADDKAIYPWIPKIVRYYLEQEPMLPNVPTYLCSEPSDLKFVLEHLDELVIKEVNQSGGHGMLIGPLASASERLLFREKIRAFPRRYIAQPTVWFSQAPCYLKGLLVPRRVDLRPFVLQGDRIRVVPGGLSRVALQEGSLVVNSCQGGGSKDTWVTSS</sequence>
<keyword evidence="2" id="KW-0436">Ligase</keyword>
<dbReference type="EMBL" id="CAJNOB010000004">
    <property type="protein sequence ID" value="CAF0692430.1"/>
    <property type="molecule type" value="Genomic_DNA"/>
</dbReference>
<dbReference type="Pfam" id="PF14403">
    <property type="entry name" value="CP_ATPgrasp_2"/>
    <property type="match status" value="1"/>
</dbReference>
<dbReference type="Gene3D" id="3.40.50.11290">
    <property type="match status" value="1"/>
</dbReference>
<protein>
    <submittedName>
        <fullName evidence="2">Putative Glutamate--cysteine ligase</fullName>
        <ecNumber evidence="2">6.3.-.-</ecNumber>
        <ecNumber evidence="2">6.3.2.2</ecNumber>
    </submittedName>
</protein>
<dbReference type="InterPro" id="IPR016450">
    <property type="entry name" value="UCP005522"/>
</dbReference>
<evidence type="ECO:0000313" key="2">
    <source>
        <dbReference type="EMBL" id="CAF0692430.1"/>
    </source>
</evidence>
<reference evidence="2" key="1">
    <citation type="submission" date="2021-02" db="EMBL/GenBank/DDBJ databases">
        <authorList>
            <person name="Cremers G."/>
            <person name="Picone N."/>
        </authorList>
    </citation>
    <scope>NUCLEOTIDE SEQUENCE</scope>
    <source>
        <strain evidence="2">PQ17</strain>
    </source>
</reference>
<dbReference type="EC" id="6.3.2.2" evidence="2"/>
<dbReference type="InterPro" id="IPR025841">
    <property type="entry name" value="CP_ATPgrasp_2"/>
</dbReference>
<dbReference type="SUPFAM" id="SSF56059">
    <property type="entry name" value="Glutathione synthetase ATP-binding domain-like"/>
    <property type="match status" value="1"/>
</dbReference>
<proteinExistence type="predicted"/>
<dbReference type="Proteomes" id="UP000663859">
    <property type="component" value="Unassembled WGS sequence"/>
</dbReference>
<dbReference type="InterPro" id="IPR051680">
    <property type="entry name" value="ATP-dep_Glu-Cys_Ligase-2"/>
</dbReference>
<evidence type="ECO:0000259" key="1">
    <source>
        <dbReference type="Pfam" id="PF14403"/>
    </source>
</evidence>